<evidence type="ECO:0000256" key="1">
    <source>
        <dbReference type="ARBA" id="ARBA00008129"/>
    </source>
</evidence>
<dbReference type="SUPFAM" id="SSF56317">
    <property type="entry name" value="Carbon-nitrogen hydrolase"/>
    <property type="match status" value="1"/>
</dbReference>
<dbReference type="PROSITE" id="PS50263">
    <property type="entry name" value="CN_HYDROLASE"/>
    <property type="match status" value="1"/>
</dbReference>
<dbReference type="InterPro" id="IPR000132">
    <property type="entry name" value="Nitrilase/CN_hydratase_CS"/>
</dbReference>
<dbReference type="PROSITE" id="PS00921">
    <property type="entry name" value="NITRIL_CHT_2"/>
    <property type="match status" value="1"/>
</dbReference>
<reference evidence="3" key="1">
    <citation type="submission" date="2022-01" db="EMBL/GenBank/DDBJ databases">
        <title>Genome Sequence Resource for Two Populations of Ditylenchus destructor, the Migratory Endoparasitic Phytonematode.</title>
        <authorList>
            <person name="Zhang H."/>
            <person name="Lin R."/>
            <person name="Xie B."/>
        </authorList>
    </citation>
    <scope>NUCLEOTIDE SEQUENCE</scope>
    <source>
        <strain evidence="3">BazhouSP</strain>
    </source>
</reference>
<dbReference type="InterPro" id="IPR003010">
    <property type="entry name" value="C-N_Hydrolase"/>
</dbReference>
<feature type="domain" description="CN hydrolase" evidence="2">
    <location>
        <begin position="227"/>
        <end position="381"/>
    </location>
</feature>
<sequence>MPSGQITSTCMIRYLKFLCHSFCLAESYHLTPHSPLEVVRNARSRLMPSGKKSPTSYFDSAIVYDGVESNIIAEVARSNNVYLVVGVVERDGCTLYCSPSRKDWLRTTLYIMCAGQNSYRFSGSHKSRYSQKLTARPVPIDSSHREEAIDVSHARIRAATGKFYSGRTDTGNPHLQPWTLTARTHLQPKKRAVSVHGSQRQLQPGPTYSPNPLTARAHLQPTPCKAAVFFYGPDGRRLGKHRKLMPTALERVVWGFGDGSTLPVLDTLVGKVGAVICWENYMPLLRTTMYNKGIQLYMAPTVDDRDAWQSTMRTIALEGRCFVLSACQFLRSSAFPEDHPAHGDGDNVLIRGGSCAFSPLGEILLEPDFQSEKVAIVECDLDEVIRGKFDLDVVGHYARPDIFQLFVNEKEQKPVTIEQ</sequence>
<accession>A0AAD4NG85</accession>
<keyword evidence="4" id="KW-1185">Reference proteome</keyword>
<evidence type="ECO:0000313" key="3">
    <source>
        <dbReference type="EMBL" id="KAI1728828.1"/>
    </source>
</evidence>
<dbReference type="AlphaFoldDB" id="A0AAD4NG85"/>
<dbReference type="Pfam" id="PF00795">
    <property type="entry name" value="CN_hydrolase"/>
    <property type="match status" value="1"/>
</dbReference>
<dbReference type="GO" id="GO:0016836">
    <property type="term" value="F:hydro-lyase activity"/>
    <property type="evidence" value="ECO:0007669"/>
    <property type="project" value="UniProtKB-ARBA"/>
</dbReference>
<dbReference type="PANTHER" id="PTHR46044:SF1">
    <property type="entry name" value="CN HYDROLASE DOMAIN-CONTAINING PROTEIN"/>
    <property type="match status" value="1"/>
</dbReference>
<dbReference type="GO" id="GO:0000257">
    <property type="term" value="F:nitrilase activity"/>
    <property type="evidence" value="ECO:0007669"/>
    <property type="project" value="UniProtKB-ARBA"/>
</dbReference>
<dbReference type="PANTHER" id="PTHR46044">
    <property type="entry name" value="NITRILASE"/>
    <property type="match status" value="1"/>
</dbReference>
<dbReference type="InterPro" id="IPR036526">
    <property type="entry name" value="C-N_Hydrolase_sf"/>
</dbReference>
<protein>
    <submittedName>
        <fullName evidence="3">Carbon-nitrogen hydrolase domain-containing protein</fullName>
    </submittedName>
</protein>
<dbReference type="EMBL" id="JAKKPZ010000001">
    <property type="protein sequence ID" value="KAI1728828.1"/>
    <property type="molecule type" value="Genomic_DNA"/>
</dbReference>
<comment type="caution">
    <text evidence="3">The sequence shown here is derived from an EMBL/GenBank/DDBJ whole genome shotgun (WGS) entry which is preliminary data.</text>
</comment>
<dbReference type="Proteomes" id="UP001201812">
    <property type="component" value="Unassembled WGS sequence"/>
</dbReference>
<evidence type="ECO:0000313" key="4">
    <source>
        <dbReference type="Proteomes" id="UP001201812"/>
    </source>
</evidence>
<proteinExistence type="inferred from homology"/>
<dbReference type="InterPro" id="IPR044149">
    <property type="entry name" value="Nitrilases_CHs"/>
</dbReference>
<dbReference type="Gene3D" id="3.60.110.10">
    <property type="entry name" value="Carbon-nitrogen hydrolase"/>
    <property type="match status" value="2"/>
</dbReference>
<name>A0AAD4NG85_9BILA</name>
<evidence type="ECO:0000259" key="2">
    <source>
        <dbReference type="PROSITE" id="PS50263"/>
    </source>
</evidence>
<gene>
    <name evidence="3" type="ORF">DdX_01031</name>
</gene>
<keyword evidence="3" id="KW-0378">Hydrolase</keyword>
<organism evidence="3 4">
    <name type="scientific">Ditylenchus destructor</name>
    <dbReference type="NCBI Taxonomy" id="166010"/>
    <lineage>
        <taxon>Eukaryota</taxon>
        <taxon>Metazoa</taxon>
        <taxon>Ecdysozoa</taxon>
        <taxon>Nematoda</taxon>
        <taxon>Chromadorea</taxon>
        <taxon>Rhabditida</taxon>
        <taxon>Tylenchina</taxon>
        <taxon>Tylenchomorpha</taxon>
        <taxon>Sphaerularioidea</taxon>
        <taxon>Anguinidae</taxon>
        <taxon>Anguininae</taxon>
        <taxon>Ditylenchus</taxon>
    </lineage>
</organism>
<comment type="similarity">
    <text evidence="1">Belongs to the carbon-nitrogen hydrolase superfamily. Nitrilase family.</text>
</comment>